<feature type="region of interest" description="Disordered" evidence="9">
    <location>
        <begin position="912"/>
        <end position="980"/>
    </location>
</feature>
<sequence>MDNSSNLDFKNTLAANGSGETGKYSETNKSPVQIQPDAPGDVLTSDGGETSSHKMQANINLETETHSCEKSICKSEIDESEKTVAIEQNSKLRSLRQRKSTDALAPTPPKKKRHSSTDNKSNVNQTKQGTSEPMNTTEKTSPKQTEKRKLLPRRSGIEWKVGCKLEAMDFLKKWYKARIIEVDEEEAEVLIHFDNWSSRFDEWVGMKSERLRAMSQASTSAATPKVQHTLPQITMGSMVLAKWSNKKATTKYPAVVRSIASKKKVNIEFYDGIEIQTDTTSVQSLHPDLQSRAADIWNMMKQIGEDEIRQRPESSTDSKASRRALMASNKLHQDRISNAEALLSKLIEDASKVGTQEVVSKTEPVTSERVASKSAVQSGTKSDGKVSAARKAAIKLTKVDQHSPKQETDRTGKVKVEKSLKHSADGESGSYRPQSSGSKKLGSDLEQDRKRLSGTIEPPAISTPDTQLRSSAKRSKPSEKDRTSNAKGSRRKAAKADVNIGADGDNVKTQADKVEPLKADAEKIAALKSNFQIQKNSAATESTEQQVDKGQKRALSEEHPSSSSLKRRKLNKGKKTGSKLTVAEFSKSKLTKKDGLTELINDTTPPYSPNQASTSSAVSQISSAVVALSDVINDTNVSQTSTHGSLSIHSKDSDSTTPNPLVKLGKSELKEACVDITPSKISKSSEKNEPNSSFNEEEKWTGDEINVQSFTPTTKRLLNSVAVVNLEKTDLFAVMSSASAPDVKPDTLSTPAADTSTVDSPIAADISASAALSAADSIPAQEVNPTAESPRLSSSRTANSALTMDSEPPTNTTPKTVNAPTMASGAASISKRPSSTTTKPMALRRQSQNTESKAKYGYTMILEPIDAKPSKAFEVKEHHSQFQCAQCTKAFRKQSFLTAHIKYYHSASASSSAPLSVVPAPKRRRRKTISVCSSGSESVNTAPSTPLASPTPSKEASGSKKHSAKSHSKASTHPVGTDTVDIKLEYETDTDEESITDPSYQTEIVNCKCGFNEEDDLMIQCEFCCCWQHAECFNIAPGELPDNYVCFVCLKTPGVRDSCKYMYDQRWLRDGTLPKLSTSATSGNTVTSNIEKLMCKSNKQLKKAQYQLSSLRSIDRLLDSSSKGDMYELALWSQDDGKDCSDGAAQDNAAQENVLLYIQDMQSRMMTNLDSIEAQMSELEAKAKLDVAKSEELVTCKDLETLLSDLKKVEKFSHLARCKTEEIDEPETIDVDTTMS</sequence>
<dbReference type="SMART" id="SM00561">
    <property type="entry name" value="MBT"/>
    <property type="match status" value="1"/>
</dbReference>
<reference evidence="11" key="1">
    <citation type="submission" date="2020-06" db="EMBL/GenBank/DDBJ databases">
        <title>Draft genome of Bugula neritina, a colonial animal packing powerful symbionts and potential medicines.</title>
        <authorList>
            <person name="Rayko M."/>
        </authorList>
    </citation>
    <scope>NUCLEOTIDE SEQUENCE [LARGE SCALE GENOMIC DNA]</scope>
    <source>
        <strain evidence="11">Kwan_BN1</strain>
    </source>
</reference>
<evidence type="ECO:0000256" key="4">
    <source>
        <dbReference type="ARBA" id="ARBA00022771"/>
    </source>
</evidence>
<feature type="compositionally biased region" description="Polar residues" evidence="9">
    <location>
        <begin position="783"/>
        <end position="821"/>
    </location>
</feature>
<keyword evidence="2" id="KW-0479">Metal-binding</keyword>
<dbReference type="GO" id="GO:0044545">
    <property type="term" value="C:NSL complex"/>
    <property type="evidence" value="ECO:0007669"/>
    <property type="project" value="TreeGrafter"/>
</dbReference>
<feature type="region of interest" description="Disordered" evidence="9">
    <location>
        <begin position="596"/>
        <end position="615"/>
    </location>
</feature>
<dbReference type="SMART" id="SM00249">
    <property type="entry name" value="PHD"/>
    <property type="match status" value="1"/>
</dbReference>
<evidence type="ECO:0000259" key="10">
    <source>
        <dbReference type="PROSITE" id="PS50157"/>
    </source>
</evidence>
<feature type="compositionally biased region" description="Polar residues" evidence="9">
    <location>
        <begin position="354"/>
        <end position="365"/>
    </location>
</feature>
<dbReference type="Pfam" id="PF11717">
    <property type="entry name" value="Tudor-knot"/>
    <property type="match status" value="1"/>
</dbReference>
<feature type="region of interest" description="Disordered" evidence="9">
    <location>
        <begin position="354"/>
        <end position="514"/>
    </location>
</feature>
<feature type="compositionally biased region" description="Polar residues" evidence="9">
    <location>
        <begin position="600"/>
        <end position="611"/>
    </location>
</feature>
<accession>A0A7J7K160</accession>
<keyword evidence="5" id="KW-0862">Zinc</keyword>
<feature type="compositionally biased region" description="Basic and acidic residues" evidence="9">
    <location>
        <begin position="546"/>
        <end position="560"/>
    </location>
</feature>
<feature type="compositionally biased region" description="Polar residues" evidence="9">
    <location>
        <begin position="47"/>
        <end position="62"/>
    </location>
</feature>
<evidence type="ECO:0000256" key="1">
    <source>
        <dbReference type="ARBA" id="ARBA00004123"/>
    </source>
</evidence>
<feature type="compositionally biased region" description="Basic and acidic residues" evidence="9">
    <location>
        <begin position="63"/>
        <end position="84"/>
    </location>
</feature>
<name>A0A7J7K160_BUGNE</name>
<feature type="compositionally biased region" description="Low complexity" evidence="9">
    <location>
        <begin position="941"/>
        <end position="956"/>
    </location>
</feature>
<feature type="region of interest" description="Disordered" evidence="9">
    <location>
        <begin position="779"/>
        <end position="851"/>
    </location>
</feature>
<feature type="coiled-coil region" evidence="8">
    <location>
        <begin position="1162"/>
        <end position="1189"/>
    </location>
</feature>
<dbReference type="CDD" id="cd04508">
    <property type="entry name" value="Tudor_SF"/>
    <property type="match status" value="1"/>
</dbReference>
<gene>
    <name evidence="11" type="ORF">EB796_009985</name>
</gene>
<keyword evidence="12" id="KW-1185">Reference proteome</keyword>
<keyword evidence="8" id="KW-0175">Coiled coil</keyword>
<feature type="compositionally biased region" description="Polar residues" evidence="9">
    <location>
        <begin position="536"/>
        <end position="545"/>
    </location>
</feature>
<keyword evidence="4 7" id="KW-0863">Zinc-finger</keyword>
<dbReference type="SUPFAM" id="SSF57903">
    <property type="entry name" value="FYVE/PHD zinc finger"/>
    <property type="match status" value="1"/>
</dbReference>
<dbReference type="SMART" id="SM00333">
    <property type="entry name" value="TUDOR"/>
    <property type="match status" value="2"/>
</dbReference>
<evidence type="ECO:0000313" key="12">
    <source>
        <dbReference type="Proteomes" id="UP000593567"/>
    </source>
</evidence>
<feature type="compositionally biased region" description="Polar residues" evidence="9">
    <location>
        <begin position="930"/>
        <end position="940"/>
    </location>
</feature>
<proteinExistence type="predicted"/>
<evidence type="ECO:0000256" key="7">
    <source>
        <dbReference type="PROSITE-ProRule" id="PRU00042"/>
    </source>
</evidence>
<protein>
    <recommendedName>
        <fullName evidence="10">C2H2-type domain-containing protein</fullName>
    </recommendedName>
</protein>
<feature type="region of interest" description="Disordered" evidence="9">
    <location>
        <begin position="1"/>
        <end position="151"/>
    </location>
</feature>
<dbReference type="Proteomes" id="UP000593567">
    <property type="component" value="Unassembled WGS sequence"/>
</dbReference>
<dbReference type="InterPro" id="IPR001965">
    <property type="entry name" value="Znf_PHD"/>
</dbReference>
<dbReference type="SUPFAM" id="SSF54160">
    <property type="entry name" value="Chromo domain-like"/>
    <property type="match status" value="1"/>
</dbReference>
<feature type="region of interest" description="Disordered" evidence="9">
    <location>
        <begin position="304"/>
        <end position="323"/>
    </location>
</feature>
<dbReference type="EMBL" id="VXIV02001577">
    <property type="protein sequence ID" value="KAF6031691.1"/>
    <property type="molecule type" value="Genomic_DNA"/>
</dbReference>
<comment type="caution">
    <text evidence="11">The sequence shown here is derived from an EMBL/GenBank/DDBJ whole genome shotgun (WGS) entry which is preliminary data.</text>
</comment>
<evidence type="ECO:0000256" key="3">
    <source>
        <dbReference type="ARBA" id="ARBA00022737"/>
    </source>
</evidence>
<dbReference type="InterPro" id="IPR025995">
    <property type="entry name" value="Tudor-knot"/>
</dbReference>
<evidence type="ECO:0000256" key="2">
    <source>
        <dbReference type="ARBA" id="ARBA00022723"/>
    </source>
</evidence>
<comment type="subcellular location">
    <subcellularLocation>
        <location evidence="1">Nucleus</location>
    </subcellularLocation>
</comment>
<evidence type="ECO:0000256" key="9">
    <source>
        <dbReference type="SAM" id="MobiDB-lite"/>
    </source>
</evidence>
<dbReference type="CDD" id="cd20104">
    <property type="entry name" value="MBT_PHF20L1-like"/>
    <property type="match status" value="1"/>
</dbReference>
<feature type="compositionally biased region" description="Basic residues" evidence="9">
    <location>
        <begin position="959"/>
        <end position="970"/>
    </location>
</feature>
<dbReference type="PROSITE" id="PS00028">
    <property type="entry name" value="ZINC_FINGER_C2H2_1"/>
    <property type="match status" value="1"/>
</dbReference>
<feature type="compositionally biased region" description="Polar residues" evidence="9">
    <location>
        <begin position="831"/>
        <end position="851"/>
    </location>
</feature>
<dbReference type="InterPro" id="IPR011011">
    <property type="entry name" value="Znf_FYVE_PHD"/>
</dbReference>
<dbReference type="InterPro" id="IPR004092">
    <property type="entry name" value="Mbt"/>
</dbReference>
<feature type="compositionally biased region" description="Polar residues" evidence="9">
    <location>
        <begin position="24"/>
        <end position="33"/>
    </location>
</feature>
<dbReference type="GO" id="GO:0006357">
    <property type="term" value="P:regulation of transcription by RNA polymerase II"/>
    <property type="evidence" value="ECO:0007669"/>
    <property type="project" value="TreeGrafter"/>
</dbReference>
<feature type="region of interest" description="Disordered" evidence="9">
    <location>
        <begin position="680"/>
        <end position="700"/>
    </location>
</feature>
<dbReference type="GO" id="GO:0005634">
    <property type="term" value="C:nucleus"/>
    <property type="evidence" value="ECO:0007669"/>
    <property type="project" value="UniProtKB-SubCell"/>
</dbReference>
<feature type="compositionally biased region" description="Basic residues" evidence="9">
    <location>
        <begin position="565"/>
        <end position="577"/>
    </location>
</feature>
<evidence type="ECO:0000256" key="5">
    <source>
        <dbReference type="ARBA" id="ARBA00022833"/>
    </source>
</evidence>
<feature type="compositionally biased region" description="Basic and acidic residues" evidence="9">
    <location>
        <begin position="441"/>
        <end position="451"/>
    </location>
</feature>
<feature type="compositionally biased region" description="Basic and acidic residues" evidence="9">
    <location>
        <begin position="304"/>
        <end position="320"/>
    </location>
</feature>
<feature type="compositionally biased region" description="Basic and acidic residues" evidence="9">
    <location>
        <begin position="397"/>
        <end position="425"/>
    </location>
</feature>
<organism evidence="11 12">
    <name type="scientific">Bugula neritina</name>
    <name type="common">Brown bryozoan</name>
    <name type="synonym">Sertularia neritina</name>
    <dbReference type="NCBI Taxonomy" id="10212"/>
    <lineage>
        <taxon>Eukaryota</taxon>
        <taxon>Metazoa</taxon>
        <taxon>Spiralia</taxon>
        <taxon>Lophotrochozoa</taxon>
        <taxon>Bryozoa</taxon>
        <taxon>Gymnolaemata</taxon>
        <taxon>Cheilostomatida</taxon>
        <taxon>Flustrina</taxon>
        <taxon>Buguloidea</taxon>
        <taxon>Bugulidae</taxon>
        <taxon>Bugula</taxon>
    </lineage>
</organism>
<dbReference type="Gene3D" id="2.30.30.140">
    <property type="match status" value="2"/>
</dbReference>
<dbReference type="InterPro" id="IPR016197">
    <property type="entry name" value="Chromo-like_dom_sf"/>
</dbReference>
<dbReference type="InterPro" id="IPR019786">
    <property type="entry name" value="Zinc_finger_PHD-type_CS"/>
</dbReference>
<dbReference type="InterPro" id="IPR043449">
    <property type="entry name" value="PHF20-like"/>
</dbReference>
<dbReference type="Gene3D" id="3.30.40.10">
    <property type="entry name" value="Zinc/RING finger domain, C3HC4 (zinc finger)"/>
    <property type="match status" value="1"/>
</dbReference>
<feature type="compositionally biased region" description="Polar residues" evidence="9">
    <location>
        <begin position="118"/>
        <end position="139"/>
    </location>
</feature>
<feature type="region of interest" description="Disordered" evidence="9">
    <location>
        <begin position="536"/>
        <end position="581"/>
    </location>
</feature>
<evidence type="ECO:0000313" key="11">
    <source>
        <dbReference type="EMBL" id="KAF6031691.1"/>
    </source>
</evidence>
<feature type="region of interest" description="Disordered" evidence="9">
    <location>
        <begin position="637"/>
        <end position="659"/>
    </location>
</feature>
<evidence type="ECO:0000256" key="6">
    <source>
        <dbReference type="ARBA" id="ARBA00023242"/>
    </source>
</evidence>
<feature type="compositionally biased region" description="Basic and acidic residues" evidence="9">
    <location>
        <begin position="140"/>
        <end position="151"/>
    </location>
</feature>
<feature type="compositionally biased region" description="Polar residues" evidence="9">
    <location>
        <begin position="1"/>
        <end position="15"/>
    </location>
</feature>
<keyword evidence="3" id="KW-0677">Repeat</keyword>
<dbReference type="OrthoDB" id="161570at2759"/>
<feature type="domain" description="C2H2-type" evidence="10">
    <location>
        <begin position="882"/>
        <end position="910"/>
    </location>
</feature>
<dbReference type="PROSITE" id="PS50157">
    <property type="entry name" value="ZINC_FINGER_C2H2_2"/>
    <property type="match status" value="1"/>
</dbReference>
<dbReference type="PANTHER" id="PTHR15856:SF51">
    <property type="entry name" value="MBD-R2"/>
    <property type="match status" value="1"/>
</dbReference>
<dbReference type="InterPro" id="IPR002999">
    <property type="entry name" value="Tudor"/>
</dbReference>
<dbReference type="AlphaFoldDB" id="A0A7J7K160"/>
<feature type="compositionally biased region" description="Polar residues" evidence="9">
    <location>
        <begin position="637"/>
        <end position="648"/>
    </location>
</feature>
<dbReference type="InterPro" id="IPR013087">
    <property type="entry name" value="Znf_C2H2_type"/>
</dbReference>
<dbReference type="GO" id="GO:0008270">
    <property type="term" value="F:zinc ion binding"/>
    <property type="evidence" value="ECO:0007669"/>
    <property type="project" value="UniProtKB-KW"/>
</dbReference>
<dbReference type="InterPro" id="IPR013083">
    <property type="entry name" value="Znf_RING/FYVE/PHD"/>
</dbReference>
<evidence type="ECO:0000256" key="8">
    <source>
        <dbReference type="SAM" id="Coils"/>
    </source>
</evidence>
<keyword evidence="6" id="KW-0539">Nucleus</keyword>
<dbReference type="PROSITE" id="PS01359">
    <property type="entry name" value="ZF_PHD_1"/>
    <property type="match status" value="1"/>
</dbReference>
<dbReference type="PANTHER" id="PTHR15856">
    <property type="entry name" value="PHD FINGER PROTEIN 20-RELATED"/>
    <property type="match status" value="1"/>
</dbReference>
<dbReference type="Pfam" id="PF20826">
    <property type="entry name" value="PHD_5"/>
    <property type="match status" value="1"/>
</dbReference>